<dbReference type="Pfam" id="PF14355">
    <property type="entry name" value="Abi_C"/>
    <property type="match status" value="1"/>
</dbReference>
<dbReference type="InterPro" id="IPR026001">
    <property type="entry name" value="Abi-like_C"/>
</dbReference>
<proteinExistence type="predicted"/>
<dbReference type="Proteomes" id="UP000178490">
    <property type="component" value="Unassembled WGS sequence"/>
</dbReference>
<organism evidence="2 3">
    <name type="scientific">Candidatus Magasanikbacteria bacterium RIFOXYD2_FULL_36_9</name>
    <dbReference type="NCBI Taxonomy" id="1798707"/>
    <lineage>
        <taxon>Bacteria</taxon>
        <taxon>Candidatus Magasanikiibacteriota</taxon>
    </lineage>
</organism>
<evidence type="ECO:0000313" key="2">
    <source>
        <dbReference type="EMBL" id="OGH89100.1"/>
    </source>
</evidence>
<evidence type="ECO:0000259" key="1">
    <source>
        <dbReference type="Pfam" id="PF14355"/>
    </source>
</evidence>
<evidence type="ECO:0000313" key="3">
    <source>
        <dbReference type="Proteomes" id="UP000178490"/>
    </source>
</evidence>
<sequence length="182" mass="20376">KFNTYKERRQFIRNSLGKILDNLESQKAYPSDKNTTCVIKALDLEYIQNEWNKALDRRGADPEAAITSARSLLESVCKYILEKNNVTYDEKSDLPKLYNLAAKSLNLSPSQHTEGIFKEILNGCFSVVSGLGALRNKLGDAHGKNIKYIKPSQRHAQLAVNLAGATATFLLETIEKNISNED</sequence>
<dbReference type="AlphaFoldDB" id="A0A1F6NZ47"/>
<comment type="caution">
    <text evidence="2">The sequence shown here is derived from an EMBL/GenBank/DDBJ whole genome shotgun (WGS) entry which is preliminary data.</text>
</comment>
<feature type="non-terminal residue" evidence="2">
    <location>
        <position position="1"/>
    </location>
</feature>
<feature type="domain" description="Abortive infection protein-like C-terminal" evidence="1">
    <location>
        <begin position="95"/>
        <end position="172"/>
    </location>
</feature>
<reference evidence="2 3" key="1">
    <citation type="journal article" date="2016" name="Nat. Commun.">
        <title>Thousands of microbial genomes shed light on interconnected biogeochemical processes in an aquifer system.</title>
        <authorList>
            <person name="Anantharaman K."/>
            <person name="Brown C.T."/>
            <person name="Hug L.A."/>
            <person name="Sharon I."/>
            <person name="Castelle C.J."/>
            <person name="Probst A.J."/>
            <person name="Thomas B.C."/>
            <person name="Singh A."/>
            <person name="Wilkins M.J."/>
            <person name="Karaoz U."/>
            <person name="Brodie E.L."/>
            <person name="Williams K.H."/>
            <person name="Hubbard S.S."/>
            <person name="Banfield J.F."/>
        </authorList>
    </citation>
    <scope>NUCLEOTIDE SEQUENCE [LARGE SCALE GENOMIC DNA]</scope>
</reference>
<protein>
    <submittedName>
        <fullName evidence="2">Abortive phage resistance protein</fullName>
    </submittedName>
</protein>
<gene>
    <name evidence="2" type="ORF">A2537_01595</name>
</gene>
<dbReference type="EMBL" id="MFRC01000045">
    <property type="protein sequence ID" value="OGH89100.1"/>
    <property type="molecule type" value="Genomic_DNA"/>
</dbReference>
<name>A0A1F6NZ47_9BACT</name>
<accession>A0A1F6NZ47</accession>